<feature type="chain" id="PRO_5016240877" evidence="2">
    <location>
        <begin position="23"/>
        <end position="216"/>
    </location>
</feature>
<dbReference type="EMBL" id="KZ819637">
    <property type="protein sequence ID" value="PWN89451.1"/>
    <property type="molecule type" value="Genomic_DNA"/>
</dbReference>
<feature type="compositionally biased region" description="Basic residues" evidence="1">
    <location>
        <begin position="88"/>
        <end position="102"/>
    </location>
</feature>
<gene>
    <name evidence="3" type="ORF">FA10DRAFT_295328</name>
</gene>
<evidence type="ECO:0000313" key="3">
    <source>
        <dbReference type="EMBL" id="PWN89451.1"/>
    </source>
</evidence>
<feature type="compositionally biased region" description="Polar residues" evidence="1">
    <location>
        <begin position="141"/>
        <end position="185"/>
    </location>
</feature>
<dbReference type="InParanoid" id="A0A316YJS6"/>
<keyword evidence="2" id="KW-0732">Signal</keyword>
<dbReference type="GeneID" id="37046381"/>
<evidence type="ECO:0000256" key="1">
    <source>
        <dbReference type="SAM" id="MobiDB-lite"/>
    </source>
</evidence>
<name>A0A316YJS6_9BASI</name>
<proteinExistence type="predicted"/>
<organism evidence="3 4">
    <name type="scientific">Acaromyces ingoldii</name>
    <dbReference type="NCBI Taxonomy" id="215250"/>
    <lineage>
        <taxon>Eukaryota</taxon>
        <taxon>Fungi</taxon>
        <taxon>Dikarya</taxon>
        <taxon>Basidiomycota</taxon>
        <taxon>Ustilaginomycotina</taxon>
        <taxon>Exobasidiomycetes</taxon>
        <taxon>Exobasidiales</taxon>
        <taxon>Cryptobasidiaceae</taxon>
        <taxon>Acaromyces</taxon>
    </lineage>
</organism>
<dbReference type="AlphaFoldDB" id="A0A316YJS6"/>
<feature type="region of interest" description="Disordered" evidence="1">
    <location>
        <begin position="63"/>
        <end position="216"/>
    </location>
</feature>
<dbReference type="RefSeq" id="XP_025376649.1">
    <property type="nucleotide sequence ID" value="XM_025524465.1"/>
</dbReference>
<reference evidence="3 4" key="1">
    <citation type="journal article" date="2018" name="Mol. Biol. Evol.">
        <title>Broad Genomic Sampling Reveals a Smut Pathogenic Ancestry of the Fungal Clade Ustilaginomycotina.</title>
        <authorList>
            <person name="Kijpornyongpan T."/>
            <person name="Mondo S.J."/>
            <person name="Barry K."/>
            <person name="Sandor L."/>
            <person name="Lee J."/>
            <person name="Lipzen A."/>
            <person name="Pangilinan J."/>
            <person name="LaButti K."/>
            <person name="Hainaut M."/>
            <person name="Henrissat B."/>
            <person name="Grigoriev I.V."/>
            <person name="Spatafora J.W."/>
            <person name="Aime M.C."/>
        </authorList>
    </citation>
    <scope>NUCLEOTIDE SEQUENCE [LARGE SCALE GENOMIC DNA]</scope>
    <source>
        <strain evidence="3 4">MCA 4198</strain>
    </source>
</reference>
<feature type="compositionally biased region" description="Polar residues" evidence="1">
    <location>
        <begin position="71"/>
        <end position="87"/>
    </location>
</feature>
<sequence length="216" mass="23651">MKSSSFILIVILLHAITFVASAEEDGGVNLVKRTRTTRIHQGQFIDDWFANLSGEIPLLNVDDGNGNGNDSHLQTSPIKAQVGASQHPQRKTVTKGSSSKRKSSTEHSLHSSQYRESKGPPSTSSSTSESEEWDQEDAHLTYSSSAQFEDLKSQGTSSASYPSQNRWDPRQAQQNASLTARTRASLSKAVTKPDALDPKHSFTPRVLKSKLTQLVD</sequence>
<evidence type="ECO:0000313" key="4">
    <source>
        <dbReference type="Proteomes" id="UP000245768"/>
    </source>
</evidence>
<accession>A0A316YJS6</accession>
<evidence type="ECO:0000256" key="2">
    <source>
        <dbReference type="SAM" id="SignalP"/>
    </source>
</evidence>
<feature type="compositionally biased region" description="Basic and acidic residues" evidence="1">
    <location>
        <begin position="103"/>
        <end position="118"/>
    </location>
</feature>
<dbReference type="Proteomes" id="UP000245768">
    <property type="component" value="Unassembled WGS sequence"/>
</dbReference>
<feature type="signal peptide" evidence="2">
    <location>
        <begin position="1"/>
        <end position="22"/>
    </location>
</feature>
<protein>
    <submittedName>
        <fullName evidence="3">Uncharacterized protein</fullName>
    </submittedName>
</protein>
<keyword evidence="4" id="KW-1185">Reference proteome</keyword>